<organism evidence="1 2">
    <name type="scientific">Kwoniella dendrophila CBS 6074</name>
    <dbReference type="NCBI Taxonomy" id="1295534"/>
    <lineage>
        <taxon>Eukaryota</taxon>
        <taxon>Fungi</taxon>
        <taxon>Dikarya</taxon>
        <taxon>Basidiomycota</taxon>
        <taxon>Agaricomycotina</taxon>
        <taxon>Tremellomycetes</taxon>
        <taxon>Tremellales</taxon>
        <taxon>Cryptococcaceae</taxon>
        <taxon>Kwoniella</taxon>
    </lineage>
</organism>
<dbReference type="AlphaFoldDB" id="A0AAX4JNG9"/>
<proteinExistence type="predicted"/>
<name>A0AAX4JNG9_9TREE</name>
<dbReference type="Proteomes" id="UP001355207">
    <property type="component" value="Chromosome 2"/>
</dbReference>
<gene>
    <name evidence="1" type="ORF">L201_001478</name>
</gene>
<evidence type="ECO:0008006" key="3">
    <source>
        <dbReference type="Google" id="ProtNLM"/>
    </source>
</evidence>
<protein>
    <recommendedName>
        <fullName evidence="3">F-box domain-containing protein</fullName>
    </recommendedName>
</protein>
<dbReference type="RefSeq" id="XP_066073364.1">
    <property type="nucleotide sequence ID" value="XM_066217267.1"/>
</dbReference>
<accession>A0AAX4JNG9</accession>
<evidence type="ECO:0000313" key="1">
    <source>
        <dbReference type="EMBL" id="WWC86601.1"/>
    </source>
</evidence>
<keyword evidence="2" id="KW-1185">Reference proteome</keyword>
<evidence type="ECO:0000313" key="2">
    <source>
        <dbReference type="Proteomes" id="UP001355207"/>
    </source>
</evidence>
<reference evidence="1 2" key="1">
    <citation type="submission" date="2024-01" db="EMBL/GenBank/DDBJ databases">
        <title>Comparative genomics of Cryptococcus and Kwoniella reveals pathogenesis evolution and contrasting modes of karyotype evolution via chromosome fusion or intercentromeric recombination.</title>
        <authorList>
            <person name="Coelho M.A."/>
            <person name="David-Palma M."/>
            <person name="Shea T."/>
            <person name="Bowers K."/>
            <person name="McGinley-Smith S."/>
            <person name="Mohammad A.W."/>
            <person name="Gnirke A."/>
            <person name="Yurkov A.M."/>
            <person name="Nowrousian M."/>
            <person name="Sun S."/>
            <person name="Cuomo C.A."/>
            <person name="Heitman J."/>
        </authorList>
    </citation>
    <scope>NUCLEOTIDE SEQUENCE [LARGE SCALE GENOMIC DNA]</scope>
    <source>
        <strain evidence="1 2">CBS 6074</strain>
    </source>
</reference>
<dbReference type="EMBL" id="CP144099">
    <property type="protein sequence ID" value="WWC86601.1"/>
    <property type="molecule type" value="Genomic_DNA"/>
</dbReference>
<dbReference type="GeneID" id="91092150"/>
<sequence>MPPRPSRQQRQEVTRLSTNLGKLPSEIIHHIIDIIKDEYDVPTLLSLIRTNRKLYHLCVPALYEDVVLTEKDCPRFFYGLGPSYHGSSIPRRKPKKKDDKNSFSRKYNLLQSVTSLVILDAACLAVIVNIIHGLWAKNENDDGIEMELFDSLIYLTIGSMVVCEVEDDLERWNSTLKAFCTLVPAMSICFNTVDHTWQNEANQIMVEAFRYSYPKTLTMHIHHLEGINLDKLGIENIVIYFRRREEFYDDRCYDYSDFQEDSMIRFIYRHFKPRHPSFIGLDSDIKKIIFHNVSFCQQSRRFLESKDTEWLNDHKITEQHPGYGKLPETPSDSADTQISTYPAQVNNVFNRSTGNKSRLSHMPPWIIDSFDKPKVALAAADKLEFWPYDQDVCETCGMSSGRIPSSSSPSPTSSIYTVYDF</sequence>